<reference evidence="6 7" key="1">
    <citation type="submission" date="2023-01" db="EMBL/GenBank/DDBJ databases">
        <authorList>
            <person name="Lee S.H."/>
            <person name="Jung H.S."/>
            <person name="Yun J.U."/>
        </authorList>
    </citation>
    <scope>NUCLEOTIDE SEQUENCE [LARGE SCALE GENOMIC DNA]</scope>
    <source>
        <strain evidence="6 7">CBA3646</strain>
    </source>
</reference>
<proteinExistence type="predicted"/>
<evidence type="ECO:0000313" key="6">
    <source>
        <dbReference type="EMBL" id="WBW49747.1"/>
    </source>
</evidence>
<evidence type="ECO:0000256" key="2">
    <source>
        <dbReference type="ARBA" id="ARBA00023082"/>
    </source>
</evidence>
<dbReference type="SMART" id="SM00421">
    <property type="entry name" value="HTH_LUXR"/>
    <property type="match status" value="1"/>
</dbReference>
<dbReference type="PROSITE" id="PS50043">
    <property type="entry name" value="HTH_LUXR_2"/>
    <property type="match status" value="1"/>
</dbReference>
<organism evidence="6 7">
    <name type="scientific">Peptoniphilus equinus</name>
    <dbReference type="NCBI Taxonomy" id="3016343"/>
    <lineage>
        <taxon>Bacteria</taxon>
        <taxon>Bacillati</taxon>
        <taxon>Bacillota</taxon>
        <taxon>Tissierellia</taxon>
        <taxon>Tissierellales</taxon>
        <taxon>Peptoniphilaceae</taxon>
        <taxon>Peptoniphilus</taxon>
    </lineage>
</organism>
<protein>
    <submittedName>
        <fullName evidence="6">Sigma-70 family RNA polymerase sigma factor</fullName>
    </submittedName>
</protein>
<dbReference type="InterPro" id="IPR013324">
    <property type="entry name" value="RNA_pol_sigma_r3/r4-like"/>
</dbReference>
<keyword evidence="7" id="KW-1185">Reference proteome</keyword>
<dbReference type="SUPFAM" id="SSF88659">
    <property type="entry name" value="Sigma3 and sigma4 domains of RNA polymerase sigma factors"/>
    <property type="match status" value="1"/>
</dbReference>
<dbReference type="SUPFAM" id="SSF88946">
    <property type="entry name" value="Sigma2 domain of RNA polymerase sigma factors"/>
    <property type="match status" value="1"/>
</dbReference>
<keyword evidence="4" id="KW-0804">Transcription</keyword>
<evidence type="ECO:0000259" key="5">
    <source>
        <dbReference type="PROSITE" id="PS50043"/>
    </source>
</evidence>
<dbReference type="InterPro" id="IPR007627">
    <property type="entry name" value="RNA_pol_sigma70_r2"/>
</dbReference>
<evidence type="ECO:0000256" key="4">
    <source>
        <dbReference type="ARBA" id="ARBA00023163"/>
    </source>
</evidence>
<keyword evidence="2" id="KW-0731">Sigma factor</keyword>
<dbReference type="PANTHER" id="PTHR30385">
    <property type="entry name" value="SIGMA FACTOR F FLAGELLAR"/>
    <property type="match status" value="1"/>
</dbReference>
<dbReference type="EMBL" id="CP115667">
    <property type="protein sequence ID" value="WBW49747.1"/>
    <property type="molecule type" value="Genomic_DNA"/>
</dbReference>
<dbReference type="RefSeq" id="WP_271191278.1">
    <property type="nucleotide sequence ID" value="NZ_CP115667.1"/>
</dbReference>
<keyword evidence="1" id="KW-0805">Transcription regulation</keyword>
<dbReference type="InterPro" id="IPR013325">
    <property type="entry name" value="RNA_pol_sigma_r2"/>
</dbReference>
<dbReference type="InterPro" id="IPR013249">
    <property type="entry name" value="RNA_pol_sigma70_r4_t2"/>
</dbReference>
<dbReference type="Gene3D" id="1.10.1740.10">
    <property type="match status" value="1"/>
</dbReference>
<dbReference type="Gene3D" id="1.10.10.10">
    <property type="entry name" value="Winged helix-like DNA-binding domain superfamily/Winged helix DNA-binding domain"/>
    <property type="match status" value="1"/>
</dbReference>
<gene>
    <name evidence="6" type="ORF">O6R05_07020</name>
</gene>
<dbReference type="InterPro" id="IPR014284">
    <property type="entry name" value="RNA_pol_sigma-70_dom"/>
</dbReference>
<evidence type="ECO:0000256" key="1">
    <source>
        <dbReference type="ARBA" id="ARBA00023015"/>
    </source>
</evidence>
<evidence type="ECO:0000313" key="7">
    <source>
        <dbReference type="Proteomes" id="UP001210339"/>
    </source>
</evidence>
<dbReference type="NCBIfam" id="TIGR02937">
    <property type="entry name" value="sigma70-ECF"/>
    <property type="match status" value="1"/>
</dbReference>
<feature type="domain" description="HTH luxR-type" evidence="5">
    <location>
        <begin position="127"/>
        <end position="182"/>
    </location>
</feature>
<name>A0ABY7QSH3_9FIRM</name>
<dbReference type="InterPro" id="IPR036388">
    <property type="entry name" value="WH-like_DNA-bd_sf"/>
</dbReference>
<sequence length="182" mass="21111">MTYESFERILETVMACPTHEAQMALILAVKPLILAQMQRYCPVSSEYEDLFHDGCVVVLECLRRYDPKKGRFLNLIKNYLRYYYLETFRYLSVKTARETSKDGALERIADEADVTEGLFSEETGKALREALQRLTVREREVVLYYYRDGLSHKAIGERLGLAPRTVINAKARALKKLKTELM</sequence>
<accession>A0ABY7QSH3</accession>
<keyword evidence="3" id="KW-0238">DNA-binding</keyword>
<evidence type="ECO:0000256" key="3">
    <source>
        <dbReference type="ARBA" id="ARBA00023125"/>
    </source>
</evidence>
<dbReference type="Pfam" id="PF08281">
    <property type="entry name" value="Sigma70_r4_2"/>
    <property type="match status" value="1"/>
</dbReference>
<dbReference type="CDD" id="cd06171">
    <property type="entry name" value="Sigma70_r4"/>
    <property type="match status" value="1"/>
</dbReference>
<dbReference type="Proteomes" id="UP001210339">
    <property type="component" value="Chromosome"/>
</dbReference>
<dbReference type="InterPro" id="IPR000792">
    <property type="entry name" value="Tscrpt_reg_LuxR_C"/>
</dbReference>
<dbReference type="Pfam" id="PF04542">
    <property type="entry name" value="Sigma70_r2"/>
    <property type="match status" value="1"/>
</dbReference>